<evidence type="ECO:0008006" key="13">
    <source>
        <dbReference type="Google" id="ProtNLM"/>
    </source>
</evidence>
<evidence type="ECO:0000256" key="8">
    <source>
        <dbReference type="PROSITE-ProRule" id="PRU00282"/>
    </source>
</evidence>
<dbReference type="PRINTS" id="PR00926">
    <property type="entry name" value="MITOCARRIER"/>
</dbReference>
<dbReference type="OMA" id="IFFCFFE"/>
<dbReference type="Pfam" id="PF00153">
    <property type="entry name" value="Mito_carr"/>
    <property type="match status" value="3"/>
</dbReference>
<evidence type="ECO:0000256" key="5">
    <source>
        <dbReference type="ARBA" id="ARBA00022737"/>
    </source>
</evidence>
<name>A0A0G4E9N2_VITBC</name>
<dbReference type="PROSITE" id="PS50920">
    <property type="entry name" value="SOLCAR"/>
    <property type="match status" value="3"/>
</dbReference>
<accession>A0A0G4E9N2</accession>
<dbReference type="EMBL" id="CDMY01000069">
    <property type="protein sequence ID" value="CEL92351.1"/>
    <property type="molecule type" value="Genomic_DNA"/>
</dbReference>
<evidence type="ECO:0000256" key="7">
    <source>
        <dbReference type="ARBA" id="ARBA00023136"/>
    </source>
</evidence>
<protein>
    <recommendedName>
        <fullName evidence="13">Mitochondrial carrier protein</fullName>
    </recommendedName>
</protein>
<keyword evidence="5" id="KW-0677">Repeat</keyword>
<dbReference type="OrthoDB" id="276989at2759"/>
<sequence length="379" mass="40341">MADPSSTEQLEATVRQLTSTVASLTRAVEALSDEMQRARGESRTPSVPAAGVTPGSFTDVSGGLSGGTRRSTADPFPFHVDFIAGSLALPLSFAVMHPLDTIRTQMQAVVGTSSGSLANGMSSVTNGSGATNGFTTQLTRALRAAGAKVLSRGFFASVLGAAPQGGLRFGTYGVAQRWLDPYFDSPALRNACCAVAGDFASSLVKVPREVVVQRLQTGMYRSTLHAVGQILRTEGPLGLFTGYTSTAARDVPFMVVLFVSYEQFKSWKIRLSTHEQRIETLQSAHHHHHGETLSDAETILWGGISGALAGWTTTPLDVIKTRIMTADKVSDRSAAKVVSSLAAGGPRGFFVGAGPRAAWWFCVCSIFFASYERLRELLD</sequence>
<gene>
    <name evidence="11" type="ORF">Vbra_6809</name>
</gene>
<comment type="similarity">
    <text evidence="2 9">Belongs to the mitochondrial carrier (TC 2.A.29) family.</text>
</comment>
<keyword evidence="7 8" id="KW-0472">Membrane</keyword>
<evidence type="ECO:0000313" key="12">
    <source>
        <dbReference type="Proteomes" id="UP000041254"/>
    </source>
</evidence>
<dbReference type="VEuPathDB" id="CryptoDB:Vbra_6809"/>
<keyword evidence="6" id="KW-1133">Transmembrane helix</keyword>
<evidence type="ECO:0000256" key="1">
    <source>
        <dbReference type="ARBA" id="ARBA00004141"/>
    </source>
</evidence>
<proteinExistence type="inferred from homology"/>
<dbReference type="InParanoid" id="A0A0G4E9N2"/>
<feature type="region of interest" description="Disordered" evidence="10">
    <location>
        <begin position="35"/>
        <end position="69"/>
    </location>
</feature>
<dbReference type="AlphaFoldDB" id="A0A0G4E9N2"/>
<dbReference type="InterPro" id="IPR023395">
    <property type="entry name" value="MCP_dom_sf"/>
</dbReference>
<comment type="subcellular location">
    <subcellularLocation>
        <location evidence="1">Membrane</location>
        <topology evidence="1">Multi-pass membrane protein</topology>
    </subcellularLocation>
</comment>
<dbReference type="InterPro" id="IPR018108">
    <property type="entry name" value="MCP_transmembrane"/>
</dbReference>
<keyword evidence="4 8" id="KW-0812">Transmembrane</keyword>
<dbReference type="Proteomes" id="UP000041254">
    <property type="component" value="Unassembled WGS sequence"/>
</dbReference>
<dbReference type="SUPFAM" id="SSF103506">
    <property type="entry name" value="Mitochondrial carrier"/>
    <property type="match status" value="1"/>
</dbReference>
<evidence type="ECO:0000313" key="11">
    <source>
        <dbReference type="EMBL" id="CEL92351.1"/>
    </source>
</evidence>
<dbReference type="Gene3D" id="1.50.40.10">
    <property type="entry name" value="Mitochondrial carrier domain"/>
    <property type="match status" value="1"/>
</dbReference>
<dbReference type="PANTHER" id="PTHR45667">
    <property type="entry name" value="S-ADENOSYLMETHIONINE MITOCHONDRIAL CARRIER PROTEIN"/>
    <property type="match status" value="1"/>
</dbReference>
<organism evidence="11 12">
    <name type="scientific">Vitrella brassicaformis (strain CCMP3155)</name>
    <dbReference type="NCBI Taxonomy" id="1169540"/>
    <lineage>
        <taxon>Eukaryota</taxon>
        <taxon>Sar</taxon>
        <taxon>Alveolata</taxon>
        <taxon>Colpodellida</taxon>
        <taxon>Vitrellaceae</taxon>
        <taxon>Vitrella</taxon>
    </lineage>
</organism>
<evidence type="ECO:0000256" key="6">
    <source>
        <dbReference type="ARBA" id="ARBA00022989"/>
    </source>
</evidence>
<dbReference type="PhylomeDB" id="A0A0G4E9N2"/>
<evidence type="ECO:0000256" key="4">
    <source>
        <dbReference type="ARBA" id="ARBA00022692"/>
    </source>
</evidence>
<evidence type="ECO:0000256" key="10">
    <source>
        <dbReference type="SAM" id="MobiDB-lite"/>
    </source>
</evidence>
<feature type="repeat" description="Solcar" evidence="8">
    <location>
        <begin position="76"/>
        <end position="178"/>
    </location>
</feature>
<keyword evidence="3 9" id="KW-0813">Transport</keyword>
<dbReference type="GO" id="GO:0016020">
    <property type="term" value="C:membrane"/>
    <property type="evidence" value="ECO:0007669"/>
    <property type="project" value="UniProtKB-SubCell"/>
</dbReference>
<evidence type="ECO:0000256" key="3">
    <source>
        <dbReference type="ARBA" id="ARBA00022448"/>
    </source>
</evidence>
<evidence type="ECO:0000256" key="2">
    <source>
        <dbReference type="ARBA" id="ARBA00006375"/>
    </source>
</evidence>
<dbReference type="GO" id="GO:0055085">
    <property type="term" value="P:transmembrane transport"/>
    <property type="evidence" value="ECO:0007669"/>
    <property type="project" value="InterPro"/>
</dbReference>
<reference evidence="11 12" key="1">
    <citation type="submission" date="2014-11" db="EMBL/GenBank/DDBJ databases">
        <authorList>
            <person name="Zhu J."/>
            <person name="Qi W."/>
            <person name="Song R."/>
        </authorList>
    </citation>
    <scope>NUCLEOTIDE SEQUENCE [LARGE SCALE GENOMIC DNA]</scope>
</reference>
<feature type="repeat" description="Solcar" evidence="8">
    <location>
        <begin position="188"/>
        <end position="267"/>
    </location>
</feature>
<feature type="repeat" description="Solcar" evidence="8">
    <location>
        <begin position="297"/>
        <end position="377"/>
    </location>
</feature>
<evidence type="ECO:0000256" key="9">
    <source>
        <dbReference type="RuleBase" id="RU000488"/>
    </source>
</evidence>
<dbReference type="InterPro" id="IPR002067">
    <property type="entry name" value="MCP"/>
</dbReference>
<keyword evidence="12" id="KW-1185">Reference proteome</keyword>